<dbReference type="OMA" id="QHSVFAY"/>
<dbReference type="KEGG" id="bdr:105224419"/>
<dbReference type="RefSeq" id="XP_019845155.1">
    <property type="nucleotide sequence ID" value="XM_019989596.2"/>
</dbReference>
<dbReference type="PANTHER" id="PTHR11266">
    <property type="entry name" value="PEROXISOMAL MEMBRANE PROTEIN 2, PXMP2 MPV17"/>
    <property type="match status" value="1"/>
</dbReference>
<keyword evidence="8" id="KW-1185">Reference proteome</keyword>
<evidence type="ECO:0000256" key="5">
    <source>
        <dbReference type="ARBA" id="ARBA00023136"/>
    </source>
</evidence>
<gene>
    <name evidence="7" type="primary">PXMP2</name>
    <name evidence="9 10" type="synonym">LOC105224419</name>
</gene>
<keyword evidence="4 6" id="KW-1133">Transmembrane helix</keyword>
<dbReference type="GeneID" id="105224419"/>
<evidence type="ECO:0000256" key="4">
    <source>
        <dbReference type="ARBA" id="ARBA00022989"/>
    </source>
</evidence>
<evidence type="ECO:0000313" key="9">
    <source>
        <dbReference type="RefSeq" id="XP_011200796.1"/>
    </source>
</evidence>
<dbReference type="GO" id="GO:0005778">
    <property type="term" value="C:peroxisomal membrane"/>
    <property type="evidence" value="ECO:0007669"/>
    <property type="project" value="TreeGrafter"/>
</dbReference>
<evidence type="ECO:0000313" key="8">
    <source>
        <dbReference type="Proteomes" id="UP001652620"/>
    </source>
</evidence>
<accession>A0A034WP95</accession>
<dbReference type="EMBL" id="GAKP01001556">
    <property type="protein sequence ID" value="JAC57396.1"/>
    <property type="molecule type" value="Transcribed_RNA"/>
</dbReference>
<dbReference type="OrthoDB" id="860at2759"/>
<evidence type="ECO:0000256" key="2">
    <source>
        <dbReference type="ARBA" id="ARBA00006824"/>
    </source>
</evidence>
<comment type="subcellular location">
    <subcellularLocation>
        <location evidence="1">Membrane</location>
        <topology evidence="1">Multi-pass membrane protein</topology>
    </subcellularLocation>
</comment>
<reference evidence="7" key="1">
    <citation type="journal article" date="2014" name="BMC Genomics">
        <title>Characterizing the developmental transcriptome of the oriental fruit fly, Bactrocera dorsalis (Diptera: Tephritidae) through comparative genomic analysis with Drosophila melanogaster utilizing modENCODE datasets.</title>
        <authorList>
            <person name="Geib S.M."/>
            <person name="Calla B."/>
            <person name="Hall B."/>
            <person name="Hou S."/>
            <person name="Manoukis N.C."/>
        </authorList>
    </citation>
    <scope>NUCLEOTIDE SEQUENCE</scope>
    <source>
        <strain evidence="7">Punador</strain>
    </source>
</reference>
<dbReference type="InterPro" id="IPR007248">
    <property type="entry name" value="Mpv17_PMP22"/>
</dbReference>
<dbReference type="RefSeq" id="XP_011200796.1">
    <property type="nucleotide sequence ID" value="XM_011202494.3"/>
</dbReference>
<evidence type="ECO:0000313" key="10">
    <source>
        <dbReference type="RefSeq" id="XP_019845155.1"/>
    </source>
</evidence>
<organism evidence="7">
    <name type="scientific">Bactrocera dorsalis</name>
    <name type="common">Oriental fruit fly</name>
    <name type="synonym">Dacus dorsalis</name>
    <dbReference type="NCBI Taxonomy" id="27457"/>
    <lineage>
        <taxon>Eukaryota</taxon>
        <taxon>Metazoa</taxon>
        <taxon>Ecdysozoa</taxon>
        <taxon>Arthropoda</taxon>
        <taxon>Hexapoda</taxon>
        <taxon>Insecta</taxon>
        <taxon>Pterygota</taxon>
        <taxon>Neoptera</taxon>
        <taxon>Endopterygota</taxon>
        <taxon>Diptera</taxon>
        <taxon>Brachycera</taxon>
        <taxon>Muscomorpha</taxon>
        <taxon>Tephritoidea</taxon>
        <taxon>Tephritidae</taxon>
        <taxon>Bactrocera</taxon>
        <taxon>Bactrocera</taxon>
    </lineage>
</organism>
<name>A0A034WP95_BACDO</name>
<dbReference type="EMBL" id="GAKP01001557">
    <property type="protein sequence ID" value="JAC57395.1"/>
    <property type="molecule type" value="Transcribed_RNA"/>
</dbReference>
<evidence type="ECO:0000256" key="6">
    <source>
        <dbReference type="RuleBase" id="RU363053"/>
    </source>
</evidence>
<evidence type="ECO:0000256" key="3">
    <source>
        <dbReference type="ARBA" id="ARBA00022692"/>
    </source>
</evidence>
<dbReference type="Proteomes" id="UP001652620">
    <property type="component" value="Chromosome 5"/>
</dbReference>
<feature type="transmembrane region" description="Helical" evidence="6">
    <location>
        <begin position="156"/>
        <end position="174"/>
    </location>
</feature>
<comment type="similarity">
    <text evidence="2 6">Belongs to the peroxisomal membrane protein PXMP2/4 family.</text>
</comment>
<evidence type="ECO:0000313" key="7">
    <source>
        <dbReference type="EMBL" id="JAC57396.1"/>
    </source>
</evidence>
<dbReference type="AlphaFoldDB" id="A0A034WP95"/>
<keyword evidence="3 6" id="KW-0812">Transmembrane</keyword>
<keyword evidence="5 6" id="KW-0472">Membrane</keyword>
<feature type="transmembrane region" description="Helical" evidence="6">
    <location>
        <begin position="94"/>
        <end position="115"/>
    </location>
</feature>
<evidence type="ECO:0000256" key="1">
    <source>
        <dbReference type="ARBA" id="ARBA00004141"/>
    </source>
</evidence>
<sequence>MSLSKPIYSLLGVYLEQLFNHPVRTKSITSSILAASANYTSQRIAGQKKVNQESVIAYGLFGLIFGGTVPHYFYQTIERLFKHDMKFRRFFQFLSERLIFAPFYQLISLYFLSIFEMNTHEVAVANLKKLYWPLLRANWQYLSIPVFLNMAFVPPMLRTIAMSIVSFLWVVYIARRRRRLQDKQVGGNKDK</sequence>
<dbReference type="Pfam" id="PF04117">
    <property type="entry name" value="Mpv17_PMP22"/>
    <property type="match status" value="1"/>
</dbReference>
<protein>
    <submittedName>
        <fullName evidence="7 9">Peroxisomal membrane protein 2</fullName>
    </submittedName>
</protein>
<dbReference type="PANTHER" id="PTHR11266:SF80">
    <property type="entry name" value="PEROXISOMAL MEMBRANE PROTEIN 2"/>
    <property type="match status" value="1"/>
</dbReference>
<proteinExistence type="inferred from homology"/>
<feature type="transmembrane region" description="Helical" evidence="6">
    <location>
        <begin position="55"/>
        <end position="74"/>
    </location>
</feature>
<reference evidence="9 10" key="2">
    <citation type="submission" date="2025-04" db="UniProtKB">
        <authorList>
            <consortium name="RefSeq"/>
        </authorList>
    </citation>
    <scope>IDENTIFICATION</scope>
    <source>
        <strain evidence="9 10">Punador</strain>
    </source>
</reference>